<dbReference type="InterPro" id="IPR019167">
    <property type="entry name" value="PAT1_dom"/>
</dbReference>
<accession>A0A9P6SSW1</accession>
<evidence type="ECO:0000313" key="3">
    <source>
        <dbReference type="Proteomes" id="UP000749646"/>
    </source>
</evidence>
<gene>
    <name evidence="2" type="ORF">BGZ65_005665</name>
</gene>
<evidence type="ECO:0000313" key="2">
    <source>
        <dbReference type="EMBL" id="KAF9998908.1"/>
    </source>
</evidence>
<name>A0A9P6SSW1_9FUNG</name>
<feature type="non-terminal residue" evidence="2">
    <location>
        <position position="78"/>
    </location>
</feature>
<dbReference type="AlphaFoldDB" id="A0A9P6SSW1"/>
<dbReference type="Pfam" id="PF09770">
    <property type="entry name" value="PAT1"/>
    <property type="match status" value="1"/>
</dbReference>
<keyword evidence="3" id="KW-1185">Reference proteome</keyword>
<sequence>MADFFGFNTVLPGRQGSGGTFNPEQQQELDRQVHKYALETGEDFEIYDYGETYDNLADGLEETRDDLNDETFGAGSQG</sequence>
<dbReference type="OrthoDB" id="74835at2759"/>
<organism evidence="2 3">
    <name type="scientific">Modicella reniformis</name>
    <dbReference type="NCBI Taxonomy" id="1440133"/>
    <lineage>
        <taxon>Eukaryota</taxon>
        <taxon>Fungi</taxon>
        <taxon>Fungi incertae sedis</taxon>
        <taxon>Mucoromycota</taxon>
        <taxon>Mortierellomycotina</taxon>
        <taxon>Mortierellomycetes</taxon>
        <taxon>Mortierellales</taxon>
        <taxon>Mortierellaceae</taxon>
        <taxon>Modicella</taxon>
    </lineage>
</organism>
<dbReference type="Proteomes" id="UP000749646">
    <property type="component" value="Unassembled WGS sequence"/>
</dbReference>
<feature type="domain" description="mRNA decay factor PAT1" evidence="1">
    <location>
        <begin position="4"/>
        <end position="76"/>
    </location>
</feature>
<evidence type="ECO:0000259" key="1">
    <source>
        <dbReference type="Pfam" id="PF09770"/>
    </source>
</evidence>
<protein>
    <recommendedName>
        <fullName evidence="1">mRNA decay factor PAT1 domain-containing protein</fullName>
    </recommendedName>
</protein>
<reference evidence="2" key="1">
    <citation type="journal article" date="2020" name="Fungal Divers.">
        <title>Resolving the Mortierellaceae phylogeny through synthesis of multi-gene phylogenetics and phylogenomics.</title>
        <authorList>
            <person name="Vandepol N."/>
            <person name="Liber J."/>
            <person name="Desiro A."/>
            <person name="Na H."/>
            <person name="Kennedy M."/>
            <person name="Barry K."/>
            <person name="Grigoriev I.V."/>
            <person name="Miller A.N."/>
            <person name="O'Donnell K."/>
            <person name="Stajich J.E."/>
            <person name="Bonito G."/>
        </authorList>
    </citation>
    <scope>NUCLEOTIDE SEQUENCE</scope>
    <source>
        <strain evidence="2">MES-2147</strain>
    </source>
</reference>
<proteinExistence type="predicted"/>
<comment type="caution">
    <text evidence="2">The sequence shown here is derived from an EMBL/GenBank/DDBJ whole genome shotgun (WGS) entry which is preliminary data.</text>
</comment>
<dbReference type="EMBL" id="JAAAHW010000801">
    <property type="protein sequence ID" value="KAF9998908.1"/>
    <property type="molecule type" value="Genomic_DNA"/>
</dbReference>